<evidence type="ECO:0000313" key="3">
    <source>
        <dbReference type="Proteomes" id="UP000815325"/>
    </source>
</evidence>
<feature type="compositionally biased region" description="Basic and acidic residues" evidence="1">
    <location>
        <begin position="49"/>
        <end position="60"/>
    </location>
</feature>
<feature type="compositionally biased region" description="Low complexity" evidence="1">
    <location>
        <begin position="63"/>
        <end position="72"/>
    </location>
</feature>
<feature type="compositionally biased region" description="Polar residues" evidence="1">
    <location>
        <begin position="542"/>
        <end position="555"/>
    </location>
</feature>
<feature type="compositionally biased region" description="Low complexity" evidence="1">
    <location>
        <begin position="501"/>
        <end position="541"/>
    </location>
</feature>
<evidence type="ECO:0000256" key="1">
    <source>
        <dbReference type="SAM" id="MobiDB-lite"/>
    </source>
</evidence>
<sequence length="792" mass="80920">MVSIRESSGSRPHSGHSGHLRWEGFPSHYNLHELGSERGGTGSRQRRWQGGEDRDEDRHSQRSGSTHASTAATTASLASRLATLNFEFDKAPYEASILEGSEYDGSEEADVSGGAVGRTGVGLAGLDSPPRLPLFQICSRLFLHRGSQPLQLKRLSLQHCEELRLYGHTIVDNLISKDVAAQIKAAALAHYRRGRMVEGGCAAAAGLPHDTLHPERVLRGDHIMWLAVGRPPADTSPVAQLLVALQEVNEDLAQVVRLKRTSGEYQLCVQPGGNLGMSRHRDAPPDTGRRRHPTQSSHPTTASLSSPAAATPNGAAVGRGPEGAVPAPAGVAGVGLGSGDGAFVAGSSAGYGHVGGEDLFGSGGPVVQGAAAGAVPASSATAFAGGSNGAAPSRASYGSGSIRDVYPSGPPGALQGFGGEGRKVSQGDCSSTLEGEGAGLASGGTLINEQDLPSLQRVSSVEGGVEQASSGPLGLHFVGVNDLAEGERRSSSIPLFPPAAPSSSHHSFLHSQPSSSSIGGDSVQHPIPASPTHSTSTTTHPNEVQPSLPSASTTSHAHESVHPLPRRALTSHSHASQHLHGGPPLPPGSSAACSDSGCDSGHSSDGGADAGGRSADNDADSNASSERGGASRSSSRSRDSRHGAAFVRSHSQGGHSQLLSHSSHHHRQHRGQSARRSHSHSYSQLQQGAAAAPPATVVHAAGGGSTGSAACSDAGLSQQSDERSIEETLSLRSHNMVGQGGGGAGSVTSSTWAELGAQEHETASIDTSSIADPSDQRETARAAFASPLIARC</sequence>
<feature type="region of interest" description="Disordered" evidence="1">
    <location>
        <begin position="384"/>
        <end position="445"/>
    </location>
</feature>
<feature type="region of interest" description="Disordered" evidence="1">
    <location>
        <begin position="269"/>
        <end position="322"/>
    </location>
</feature>
<feature type="region of interest" description="Disordered" evidence="1">
    <location>
        <begin position="489"/>
        <end position="779"/>
    </location>
</feature>
<evidence type="ECO:0000313" key="2">
    <source>
        <dbReference type="EMBL" id="KAF5833563.1"/>
    </source>
</evidence>
<dbReference type="Gene3D" id="2.60.120.620">
    <property type="entry name" value="q2cbj1_9rhob like domain"/>
    <property type="match status" value="1"/>
</dbReference>
<organism evidence="2 3">
    <name type="scientific">Dunaliella salina</name>
    <name type="common">Green alga</name>
    <name type="synonym">Protococcus salinus</name>
    <dbReference type="NCBI Taxonomy" id="3046"/>
    <lineage>
        <taxon>Eukaryota</taxon>
        <taxon>Viridiplantae</taxon>
        <taxon>Chlorophyta</taxon>
        <taxon>core chlorophytes</taxon>
        <taxon>Chlorophyceae</taxon>
        <taxon>CS clade</taxon>
        <taxon>Chlamydomonadales</taxon>
        <taxon>Dunaliellaceae</taxon>
        <taxon>Dunaliella</taxon>
    </lineage>
</organism>
<feature type="compositionally biased region" description="Basic and acidic residues" evidence="1">
    <location>
        <begin position="279"/>
        <end position="288"/>
    </location>
</feature>
<proteinExistence type="predicted"/>
<dbReference type="Proteomes" id="UP000815325">
    <property type="component" value="Unassembled WGS sequence"/>
</dbReference>
<accession>A0ABQ7GG35</accession>
<keyword evidence="3" id="KW-1185">Reference proteome</keyword>
<reference evidence="2" key="1">
    <citation type="submission" date="2017-08" db="EMBL/GenBank/DDBJ databases">
        <authorList>
            <person name="Polle J.E."/>
            <person name="Barry K."/>
            <person name="Cushman J."/>
            <person name="Schmutz J."/>
            <person name="Tran D."/>
            <person name="Hathwaick L.T."/>
            <person name="Yim W.C."/>
            <person name="Jenkins J."/>
            <person name="Mckie-Krisberg Z.M."/>
            <person name="Prochnik S."/>
            <person name="Lindquist E."/>
            <person name="Dockter R.B."/>
            <person name="Adam C."/>
            <person name="Molina H."/>
            <person name="Bunkerborg J."/>
            <person name="Jin E."/>
            <person name="Buchheim M."/>
            <person name="Magnuson J."/>
        </authorList>
    </citation>
    <scope>NUCLEOTIDE SEQUENCE</scope>
    <source>
        <strain evidence="2">CCAP 19/18</strain>
    </source>
</reference>
<feature type="compositionally biased region" description="Low complexity" evidence="1">
    <location>
        <begin position="643"/>
        <end position="661"/>
    </location>
</feature>
<feature type="compositionally biased region" description="Basic residues" evidence="1">
    <location>
        <begin position="662"/>
        <end position="679"/>
    </location>
</feature>
<dbReference type="EMBL" id="MU069804">
    <property type="protein sequence ID" value="KAF5833563.1"/>
    <property type="molecule type" value="Genomic_DNA"/>
</dbReference>
<protein>
    <submittedName>
        <fullName evidence="2">Uncharacterized protein</fullName>
    </submittedName>
</protein>
<feature type="compositionally biased region" description="Low complexity" evidence="1">
    <location>
        <begin position="296"/>
        <end position="322"/>
    </location>
</feature>
<name>A0ABQ7GG35_DUNSA</name>
<feature type="region of interest" description="Disordered" evidence="1">
    <location>
        <begin position="1"/>
        <end position="72"/>
    </location>
</feature>
<feature type="compositionally biased region" description="Low complexity" evidence="1">
    <location>
        <begin position="578"/>
        <end position="634"/>
    </location>
</feature>
<feature type="compositionally biased region" description="Low complexity" evidence="1">
    <location>
        <begin position="688"/>
        <end position="700"/>
    </location>
</feature>
<comment type="caution">
    <text evidence="2">The sequence shown here is derived from an EMBL/GenBank/DDBJ whole genome shotgun (WGS) entry which is preliminary data.</text>
</comment>
<gene>
    <name evidence="2" type="ORF">DUNSADRAFT_10095</name>
</gene>